<dbReference type="Proteomes" id="UP001501367">
    <property type="component" value="Unassembled WGS sequence"/>
</dbReference>
<proteinExistence type="predicted"/>
<protein>
    <submittedName>
        <fullName evidence="1">Uncharacterized protein</fullName>
    </submittedName>
</protein>
<accession>A0ABP7FJG0</accession>
<dbReference type="RefSeq" id="WP_278021746.1">
    <property type="nucleotide sequence ID" value="NZ_BAABDT010000005.1"/>
</dbReference>
<name>A0ABP7FJG0_9FLAO</name>
<reference evidence="2" key="1">
    <citation type="journal article" date="2019" name="Int. J. Syst. Evol. Microbiol.">
        <title>The Global Catalogue of Microorganisms (GCM) 10K type strain sequencing project: providing services to taxonomists for standard genome sequencing and annotation.</title>
        <authorList>
            <consortium name="The Broad Institute Genomics Platform"/>
            <consortium name="The Broad Institute Genome Sequencing Center for Infectious Disease"/>
            <person name="Wu L."/>
            <person name="Ma J."/>
        </authorList>
    </citation>
    <scope>NUCLEOTIDE SEQUENCE [LARGE SCALE GENOMIC DNA]</scope>
    <source>
        <strain evidence="2">JCM 17336</strain>
    </source>
</reference>
<sequence length="59" mass="7049">MEIEEEKYRGRITPNKAQKMLSDEGKNVTLEEAEEILEFLQKIAYVQVRKFLNEKDEDM</sequence>
<evidence type="ECO:0000313" key="1">
    <source>
        <dbReference type="EMBL" id="GAA3741473.1"/>
    </source>
</evidence>
<comment type="caution">
    <text evidence="1">The sequence shown here is derived from an EMBL/GenBank/DDBJ whole genome shotgun (WGS) entry which is preliminary data.</text>
</comment>
<gene>
    <name evidence="1" type="ORF">GCM10022422_26400</name>
</gene>
<dbReference type="EMBL" id="BAABDT010000005">
    <property type="protein sequence ID" value="GAA3741473.1"/>
    <property type="molecule type" value="Genomic_DNA"/>
</dbReference>
<organism evidence="1 2">
    <name type="scientific">Flavobacterium ginsengisoli</name>
    <dbReference type="NCBI Taxonomy" id="871694"/>
    <lineage>
        <taxon>Bacteria</taxon>
        <taxon>Pseudomonadati</taxon>
        <taxon>Bacteroidota</taxon>
        <taxon>Flavobacteriia</taxon>
        <taxon>Flavobacteriales</taxon>
        <taxon>Flavobacteriaceae</taxon>
        <taxon>Flavobacterium</taxon>
    </lineage>
</organism>
<evidence type="ECO:0000313" key="2">
    <source>
        <dbReference type="Proteomes" id="UP001501367"/>
    </source>
</evidence>
<keyword evidence="2" id="KW-1185">Reference proteome</keyword>